<evidence type="ECO:0000313" key="1">
    <source>
        <dbReference type="EMBL" id="CZT00560.1"/>
    </source>
</evidence>
<reference evidence="2" key="1">
    <citation type="submission" date="2016-03" db="EMBL/GenBank/DDBJ databases">
        <authorList>
            <person name="Guldener U."/>
        </authorList>
    </citation>
    <scope>NUCLEOTIDE SEQUENCE [LARGE SCALE GENOMIC DNA]</scope>
    <source>
        <strain evidence="2">04CH-RAC-A.6.1</strain>
    </source>
</reference>
<organism evidence="1 2">
    <name type="scientific">Rhynchosporium agropyri</name>
    <dbReference type="NCBI Taxonomy" id="914238"/>
    <lineage>
        <taxon>Eukaryota</taxon>
        <taxon>Fungi</taxon>
        <taxon>Dikarya</taxon>
        <taxon>Ascomycota</taxon>
        <taxon>Pezizomycotina</taxon>
        <taxon>Leotiomycetes</taxon>
        <taxon>Helotiales</taxon>
        <taxon>Ploettnerulaceae</taxon>
        <taxon>Rhynchosporium</taxon>
    </lineage>
</organism>
<dbReference type="Proteomes" id="UP000178912">
    <property type="component" value="Unassembled WGS sequence"/>
</dbReference>
<name>A0A1E1KRE3_9HELO</name>
<protein>
    <submittedName>
        <fullName evidence="1">Uncharacterized protein</fullName>
    </submittedName>
</protein>
<dbReference type="AlphaFoldDB" id="A0A1E1KRE3"/>
<accession>A0A1E1KRE3</accession>
<proteinExistence type="predicted"/>
<dbReference type="EMBL" id="FJUX01000046">
    <property type="protein sequence ID" value="CZT00560.1"/>
    <property type="molecule type" value="Genomic_DNA"/>
</dbReference>
<keyword evidence="2" id="KW-1185">Reference proteome</keyword>
<sequence>MLNNLVSISIGHLHFLVLDRDLARVRGLSTPSMIIRPSARKLMLSGSSFCARVKHNRTRSSCRKTNSTTGQQRCTTSYTTWASRRCRRCHSRPKNNDKDRDRDRDKATCCLLIRRSIGLWVVVLMMNLSPNLVLDLDLGLTEPCRPPGSLCHLPCWERREGELS</sequence>
<gene>
    <name evidence="1" type="ORF">RAG0_08557</name>
</gene>
<evidence type="ECO:0000313" key="2">
    <source>
        <dbReference type="Proteomes" id="UP000178912"/>
    </source>
</evidence>